<dbReference type="PANTHER" id="PTHR14374">
    <property type="entry name" value="FOIE GRAS"/>
    <property type="match status" value="1"/>
</dbReference>
<feature type="region of interest" description="Disordered" evidence="1">
    <location>
        <begin position="1117"/>
        <end position="1139"/>
    </location>
</feature>
<keyword evidence="3" id="KW-1185">Reference proteome</keyword>
<evidence type="ECO:0008006" key="4">
    <source>
        <dbReference type="Google" id="ProtNLM"/>
    </source>
</evidence>
<dbReference type="EMBL" id="MCFL01000067">
    <property type="protein sequence ID" value="ORZ31062.1"/>
    <property type="molecule type" value="Genomic_DNA"/>
</dbReference>
<feature type="compositionally biased region" description="Low complexity" evidence="1">
    <location>
        <begin position="1122"/>
        <end position="1139"/>
    </location>
</feature>
<evidence type="ECO:0000313" key="2">
    <source>
        <dbReference type="EMBL" id="ORZ31062.1"/>
    </source>
</evidence>
<protein>
    <recommendedName>
        <fullName evidence="4">Trafficking protein particle complex subunit 11 domain-containing protein</fullName>
    </recommendedName>
</protein>
<feature type="compositionally biased region" description="Low complexity" evidence="1">
    <location>
        <begin position="1412"/>
        <end position="1423"/>
    </location>
</feature>
<feature type="region of interest" description="Disordered" evidence="1">
    <location>
        <begin position="948"/>
        <end position="981"/>
    </location>
</feature>
<feature type="region of interest" description="Disordered" evidence="1">
    <location>
        <begin position="208"/>
        <end position="230"/>
    </location>
</feature>
<evidence type="ECO:0000313" key="3">
    <source>
        <dbReference type="Proteomes" id="UP000193411"/>
    </source>
</evidence>
<gene>
    <name evidence="2" type="ORF">BCR44DRAFT_84495</name>
</gene>
<dbReference type="STRING" id="765915.A0A1Y2HDC4"/>
<dbReference type="PANTHER" id="PTHR14374:SF0">
    <property type="entry name" value="TRAFFICKING PROTEIN PARTICLE COMPLEX SUBUNIT 11"/>
    <property type="match status" value="1"/>
</dbReference>
<dbReference type="OrthoDB" id="6278596at2759"/>
<feature type="region of interest" description="Disordered" evidence="1">
    <location>
        <begin position="262"/>
        <end position="315"/>
    </location>
</feature>
<feature type="compositionally biased region" description="Low complexity" evidence="1">
    <location>
        <begin position="274"/>
        <end position="295"/>
    </location>
</feature>
<reference evidence="2 3" key="1">
    <citation type="submission" date="2016-07" db="EMBL/GenBank/DDBJ databases">
        <title>Pervasive Adenine N6-methylation of Active Genes in Fungi.</title>
        <authorList>
            <consortium name="DOE Joint Genome Institute"/>
            <person name="Mondo S.J."/>
            <person name="Dannebaum R.O."/>
            <person name="Kuo R.C."/>
            <person name="Labutti K."/>
            <person name="Haridas S."/>
            <person name="Kuo A."/>
            <person name="Salamov A."/>
            <person name="Ahrendt S.R."/>
            <person name="Lipzen A."/>
            <person name="Sullivan W."/>
            <person name="Andreopoulos W.B."/>
            <person name="Clum A."/>
            <person name="Lindquist E."/>
            <person name="Daum C."/>
            <person name="Ramamoorthy G.K."/>
            <person name="Gryganskyi A."/>
            <person name="Culley D."/>
            <person name="Magnuson J.K."/>
            <person name="James T.Y."/>
            <person name="O'Malley M.A."/>
            <person name="Stajich J.E."/>
            <person name="Spatafora J.W."/>
            <person name="Visel A."/>
            <person name="Grigoriev I.V."/>
        </authorList>
    </citation>
    <scope>NUCLEOTIDE SEQUENCE [LARGE SCALE GENOMIC DNA]</scope>
    <source>
        <strain evidence="2 3">PL171</strain>
    </source>
</reference>
<feature type="region of interest" description="Disordered" evidence="1">
    <location>
        <begin position="1403"/>
        <end position="1423"/>
    </location>
</feature>
<sequence>MLTHGSTHKLAAIDLNDKNFPFKSAVFTMNPDTPPSPSLSPDMLSVTTRTPPTIAALAKEPVPSLLNPLWLLHPVPLVHIYGLTPFDPIAASGADTSSADGSPSPATATPLHSTAFAKALCEAFVTECGLPGLPTMPVDDDFQLSEEAVLPHWLPTNRRSSKQVTGASMPGGASVGSTSAGAQIASTVKARFPQDRVRFVFGNQDTLRQLPARSAPTAPTPLSPRSESGSLARTGLLTHHWIAKQVVQSPSFTLVFGSLDPSSGSMTGSSLALPPRTRSRTPSPSAGGAARRGSATTELLVEDDDPSSTSNTADASNVETLVRTVRNAVTMAGGGRVALCLVVPDVSDLDGDWVEERVSTLRRNLALDRKSVFVMASNANPQELAQNFTSAILDPALKHYAAKAAHLKKKRSRTAIPPSNAILSPIAWQVRYDTKLAVLAELRGEWIEALTHAQQAYSALVEHYMQRTDQVRVSDSASGLLVDAETLVGEEEQGALEVFGERWYEAKELADALVFKIAKLHVMMSKPALIQPLITNHLIDTLPILPDGPHAAPSTEWLVLDHRATFYAVVARLLIAQYASPASSSAANKQPATSWSRAHLIPHLGLPPAWFTRASETADAADAHAAQSVPGITLLPVLPHALLAKAQVRQSKLGLIYLAQAVHWATGSAVHAHWPRQVVAVGMALAKRAMDGGDSQVAVEVLDRVAEAVHGQQSGAGGGQQGGANWRRIKVAVLAELVAAASRAQLDSGSNAGKWAAAEVGARLQLVALSGVEEGQGRKDHLDKVLAVLSSQPAAADVPDGGEMPTDVVVSTSGLIALDAKFSGSLVSVHRPIYIKIRASPAAPGKKDVFAALMAKLAKVTIVFDDPAYNFELVHSPDAEASAVKKWSKQIPCTLSPASSATDDDDLEWKVELTIPEVTDLHIVSVDLALSPASSASPTVVLRLSVPPPSQSSLVTPSSFISSSGTGASNDTTSAPSSLASRPSAHLRVLPAYWDLDYAVQGPETLLVDEVMEATIVIEAKDKNEQAPRDLASPLIATVTTGQSLAMSTPPLTPAAAESAVSPPFGPAIELYPATDSGQADLAAGGAQVLAIPITKVPDRLPVFLRARHATSAPTSITIEIGDGPTSLSDSSSSATSPLVASPYPLSPSGIQLHAPGERTLSAILAPIPGTTPPPHPGRGSNEALTAVTGPAAISSKQAKHVFAVGRRWSATSGSVPRLTSRPTLSFATHPRTPFLASFSVSPARYRATPNDTFTEDRVLLVDFTASPHLAFELTSLETVPSASPATLSLVACPTPATLRPGDTWRVAVLVSSPVDSEPKLPLGALIVNWRRADGMDGMQGKDVETRVPLPVILRKPVTIVVETESARYATQYTPHPIDFVIHNVTSTVHRVSLTMEAGTVTIPSATPLSPPTMTEEPPAAPPATTTVAAQFAGDKITQLVLMPGQTHRVSIMAVPLVTGNVDLARCVVTTGEAGDEVNSPFARVFVMPEGNASDDGAVAV</sequence>
<accession>A0A1Y2HDC4</accession>
<comment type="caution">
    <text evidence="2">The sequence shown here is derived from an EMBL/GenBank/DDBJ whole genome shotgun (WGS) entry which is preliminary data.</text>
</comment>
<evidence type="ECO:0000256" key="1">
    <source>
        <dbReference type="SAM" id="MobiDB-lite"/>
    </source>
</evidence>
<dbReference type="Proteomes" id="UP000193411">
    <property type="component" value="Unassembled WGS sequence"/>
</dbReference>
<organism evidence="2 3">
    <name type="scientific">Catenaria anguillulae PL171</name>
    <dbReference type="NCBI Taxonomy" id="765915"/>
    <lineage>
        <taxon>Eukaryota</taxon>
        <taxon>Fungi</taxon>
        <taxon>Fungi incertae sedis</taxon>
        <taxon>Blastocladiomycota</taxon>
        <taxon>Blastocladiomycetes</taxon>
        <taxon>Blastocladiales</taxon>
        <taxon>Catenariaceae</taxon>
        <taxon>Catenaria</taxon>
    </lineage>
</organism>
<name>A0A1Y2HDC4_9FUNG</name>
<proteinExistence type="predicted"/>